<dbReference type="Pfam" id="PF07626">
    <property type="entry name" value="PSD3"/>
    <property type="match status" value="1"/>
</dbReference>
<evidence type="ECO:0000256" key="4">
    <source>
        <dbReference type="PROSITE-ProRule" id="PRU00433"/>
    </source>
</evidence>
<dbReference type="InterPro" id="IPR009056">
    <property type="entry name" value="Cyt_c-like_dom"/>
</dbReference>
<evidence type="ECO:0000313" key="7">
    <source>
        <dbReference type="Proteomes" id="UP000318017"/>
    </source>
</evidence>
<dbReference type="Pfam" id="PF07637">
    <property type="entry name" value="PSD5"/>
    <property type="match status" value="1"/>
</dbReference>
<organism evidence="6 7">
    <name type="scientific">Aureliella helgolandensis</name>
    <dbReference type="NCBI Taxonomy" id="2527968"/>
    <lineage>
        <taxon>Bacteria</taxon>
        <taxon>Pseudomonadati</taxon>
        <taxon>Planctomycetota</taxon>
        <taxon>Planctomycetia</taxon>
        <taxon>Pirellulales</taxon>
        <taxon>Pirellulaceae</taxon>
        <taxon>Aureliella</taxon>
    </lineage>
</organism>
<dbReference type="Pfam" id="PF07631">
    <property type="entry name" value="PSD4"/>
    <property type="match status" value="1"/>
</dbReference>
<dbReference type="Proteomes" id="UP000318017">
    <property type="component" value="Chromosome"/>
</dbReference>
<dbReference type="EMBL" id="CP036298">
    <property type="protein sequence ID" value="QDV26537.1"/>
    <property type="molecule type" value="Genomic_DNA"/>
</dbReference>
<dbReference type="SUPFAM" id="SSF46626">
    <property type="entry name" value="Cytochrome c"/>
    <property type="match status" value="1"/>
</dbReference>
<evidence type="ECO:0000256" key="1">
    <source>
        <dbReference type="ARBA" id="ARBA00022617"/>
    </source>
</evidence>
<dbReference type="Pfam" id="PF07627">
    <property type="entry name" value="PSCyt3"/>
    <property type="match status" value="1"/>
</dbReference>
<gene>
    <name evidence="6" type="ORF">Q31a_49110</name>
</gene>
<dbReference type="Gene3D" id="1.10.760.10">
    <property type="entry name" value="Cytochrome c-like domain"/>
    <property type="match status" value="1"/>
</dbReference>
<dbReference type="Pfam" id="PF07635">
    <property type="entry name" value="PSCyt1"/>
    <property type="match status" value="1"/>
</dbReference>
<dbReference type="InterPro" id="IPR013036">
    <property type="entry name" value="DUF1587"/>
</dbReference>
<accession>A0A518GD92</accession>
<dbReference type="InterPro" id="IPR011429">
    <property type="entry name" value="Cyt_c_Planctomycete-type"/>
</dbReference>
<protein>
    <submittedName>
        <fullName evidence="6">Planctomycete cytochrome C</fullName>
    </submittedName>
</protein>
<evidence type="ECO:0000259" key="5">
    <source>
        <dbReference type="PROSITE" id="PS51007"/>
    </source>
</evidence>
<dbReference type="Pfam" id="PF07624">
    <property type="entry name" value="PSD2"/>
    <property type="match status" value="1"/>
</dbReference>
<dbReference type="GO" id="GO:0009055">
    <property type="term" value="F:electron transfer activity"/>
    <property type="evidence" value="ECO:0007669"/>
    <property type="project" value="InterPro"/>
</dbReference>
<dbReference type="InterPro" id="IPR013043">
    <property type="entry name" value="DUF1595"/>
</dbReference>
<evidence type="ECO:0000313" key="6">
    <source>
        <dbReference type="EMBL" id="QDV26537.1"/>
    </source>
</evidence>
<keyword evidence="2 4" id="KW-0479">Metal-binding</keyword>
<dbReference type="KEGG" id="ahel:Q31a_49110"/>
<dbReference type="InterPro" id="IPR013039">
    <property type="entry name" value="DUF1588"/>
</dbReference>
<dbReference type="InterPro" id="IPR013042">
    <property type="entry name" value="DUF1592"/>
</dbReference>
<dbReference type="PROSITE" id="PS51007">
    <property type="entry name" value="CYTC"/>
    <property type="match status" value="1"/>
</dbReference>
<reference evidence="6 7" key="1">
    <citation type="submission" date="2019-02" db="EMBL/GenBank/DDBJ databases">
        <title>Deep-cultivation of Planctomycetes and their phenomic and genomic characterization uncovers novel biology.</title>
        <authorList>
            <person name="Wiegand S."/>
            <person name="Jogler M."/>
            <person name="Boedeker C."/>
            <person name="Pinto D."/>
            <person name="Vollmers J."/>
            <person name="Rivas-Marin E."/>
            <person name="Kohn T."/>
            <person name="Peeters S.H."/>
            <person name="Heuer A."/>
            <person name="Rast P."/>
            <person name="Oberbeckmann S."/>
            <person name="Bunk B."/>
            <person name="Jeske O."/>
            <person name="Meyerdierks A."/>
            <person name="Storesund J.E."/>
            <person name="Kallscheuer N."/>
            <person name="Luecker S."/>
            <person name="Lage O.M."/>
            <person name="Pohl T."/>
            <person name="Merkel B.J."/>
            <person name="Hornburger P."/>
            <person name="Mueller R.-W."/>
            <person name="Bruemmer F."/>
            <person name="Labrenz M."/>
            <person name="Spormann A.M."/>
            <person name="Op den Camp H."/>
            <person name="Overmann J."/>
            <person name="Amann R."/>
            <person name="Jetten M.S.M."/>
            <person name="Mascher T."/>
            <person name="Medema M.H."/>
            <person name="Devos D.P."/>
            <person name="Kaster A.-K."/>
            <person name="Ovreas L."/>
            <person name="Rohde M."/>
            <person name="Galperin M.Y."/>
            <person name="Jogler C."/>
        </authorList>
    </citation>
    <scope>NUCLEOTIDE SEQUENCE [LARGE SCALE GENOMIC DNA]</scope>
    <source>
        <strain evidence="6 7">Q31a</strain>
    </source>
</reference>
<dbReference type="InterPro" id="IPR011478">
    <property type="entry name" value="DUF1585"/>
</dbReference>
<dbReference type="GO" id="GO:0046872">
    <property type="term" value="F:metal ion binding"/>
    <property type="evidence" value="ECO:0007669"/>
    <property type="project" value="UniProtKB-KW"/>
</dbReference>
<keyword evidence="7" id="KW-1185">Reference proteome</keyword>
<dbReference type="GO" id="GO:0020037">
    <property type="term" value="F:heme binding"/>
    <property type="evidence" value="ECO:0007669"/>
    <property type="project" value="InterPro"/>
</dbReference>
<sequence>MGQSQQAAFEERIQPTLNQACVHCHGPDVEEGNLRIDTLNPDLVQGADVKWWLEVLAVLNNGEMPPPDESELTDDDRSQVVQWLARELQRASSLRRATEGHSSFRRMTRYEYNYALQDILGLPRDFAKDLPPEAHSADGFQNSSEMLHMSVMQFDTYRQIARQALARATVLPAPAQGALGEGPAVLYWGISMEDAARREWRQQEKKLAEVRKEFKEDPAQLEVELERLTASFKSSHNKPYYRELSTGRTALATWAYQGAKYAFEPSASPAVMPTAFDHVAVIPDGRNQKLIVELGDQVPDQGIMRVRVRASRTSKEGTRAPSLQLEFGWRASNEGRADVRVSTADIPVRATPDSPEVYQWDVPLGDIYPRNSVRKISQMGEIPSPSEYIRLVNSTASQGDLQIDYVEVIAPFYEQWPPPSHSQIFIDSENRENEAAYAREVLAAFMPRAWRRRITQADIDQKIRLFEGMREECASFEEAMVEVLASVLSSPHFLYVVQEETPSEIEQRKAETAGDPELVSQTELATRLSMFLWSSVPDTQLLELAFDGQLSDAEVLAGQVDRMLADPRSQRFAKHFVRQWLDMQLLDFLSVDSKTSRLDPQLKEAMQLEPIVFFQEVLRNNESVLNFIHTDYAMLNERLAQHYGLSDVYGNHFRRVNFEPSARRGGLLTQAGLLAMNSDGVDSHPLKRGVWLLESLLNDPPPPPPPAVPEIDLADPEIAKLSLKERIEDHRNHAACMSCHAKIDPWGIAFENYDALGRWRDDIDGQPVDASSLLFNKQELDGMDGLKRFLLEHRRDQFVRALVYKLATYALGRPLTFSDYARIDQVTSDAREEGEGLATMIQLLVASDLFRSR</sequence>
<keyword evidence="3 4" id="KW-0408">Iron</keyword>
<keyword evidence="1 4" id="KW-0349">Heme</keyword>
<dbReference type="InterPro" id="IPR036909">
    <property type="entry name" value="Cyt_c-like_dom_sf"/>
</dbReference>
<proteinExistence type="predicted"/>
<name>A0A518GD92_9BACT</name>
<evidence type="ECO:0000256" key="2">
    <source>
        <dbReference type="ARBA" id="ARBA00022723"/>
    </source>
</evidence>
<dbReference type="AlphaFoldDB" id="A0A518GD92"/>
<feature type="domain" description="Cytochrome c" evidence="5">
    <location>
        <begin position="1"/>
        <end position="88"/>
    </location>
</feature>
<evidence type="ECO:0000256" key="3">
    <source>
        <dbReference type="ARBA" id="ARBA00023004"/>
    </source>
</evidence>